<accession>A0A9Q1IRY9</accession>
<dbReference type="EMBL" id="JAINUF010000009">
    <property type="protein sequence ID" value="KAJ8350075.1"/>
    <property type="molecule type" value="Genomic_DNA"/>
</dbReference>
<evidence type="ECO:0000313" key="2">
    <source>
        <dbReference type="EMBL" id="KAJ8350075.1"/>
    </source>
</evidence>
<gene>
    <name evidence="2" type="ORF">SKAU_G00252050</name>
</gene>
<sequence length="106" mass="11161">MQDRSDDSKTEQSEVPPCQLSPSLCINAFVPSHATTTAPRSRGPPARPSVRPSVRRSYPDARPAEPRQQPGVLSSPARRAVSGSGFNGFLYEPFPSAASAPAATAA</sequence>
<dbReference type="AlphaFoldDB" id="A0A9Q1IRY9"/>
<feature type="compositionally biased region" description="Basic and acidic residues" evidence="1">
    <location>
        <begin position="1"/>
        <end position="12"/>
    </location>
</feature>
<reference evidence="2" key="1">
    <citation type="journal article" date="2023" name="Science">
        <title>Genome structures resolve the early diversification of teleost fishes.</title>
        <authorList>
            <person name="Parey E."/>
            <person name="Louis A."/>
            <person name="Montfort J."/>
            <person name="Bouchez O."/>
            <person name="Roques C."/>
            <person name="Iampietro C."/>
            <person name="Lluch J."/>
            <person name="Castinel A."/>
            <person name="Donnadieu C."/>
            <person name="Desvignes T."/>
            <person name="Floi Bucao C."/>
            <person name="Jouanno E."/>
            <person name="Wen M."/>
            <person name="Mejri S."/>
            <person name="Dirks R."/>
            <person name="Jansen H."/>
            <person name="Henkel C."/>
            <person name="Chen W.J."/>
            <person name="Zahm M."/>
            <person name="Cabau C."/>
            <person name="Klopp C."/>
            <person name="Thompson A.W."/>
            <person name="Robinson-Rechavi M."/>
            <person name="Braasch I."/>
            <person name="Lecointre G."/>
            <person name="Bobe J."/>
            <person name="Postlethwait J.H."/>
            <person name="Berthelot C."/>
            <person name="Roest Crollius H."/>
            <person name="Guiguen Y."/>
        </authorList>
    </citation>
    <scope>NUCLEOTIDE SEQUENCE</scope>
    <source>
        <strain evidence="2">WJC10195</strain>
    </source>
</reference>
<dbReference type="Proteomes" id="UP001152622">
    <property type="component" value="Chromosome 9"/>
</dbReference>
<name>A0A9Q1IRY9_SYNKA</name>
<comment type="caution">
    <text evidence="2">The sequence shown here is derived from an EMBL/GenBank/DDBJ whole genome shotgun (WGS) entry which is preliminary data.</text>
</comment>
<keyword evidence="3" id="KW-1185">Reference proteome</keyword>
<protein>
    <submittedName>
        <fullName evidence="2">Uncharacterized protein</fullName>
    </submittedName>
</protein>
<evidence type="ECO:0000256" key="1">
    <source>
        <dbReference type="SAM" id="MobiDB-lite"/>
    </source>
</evidence>
<organism evidence="2 3">
    <name type="scientific">Synaphobranchus kaupii</name>
    <name type="common">Kaup's arrowtooth eel</name>
    <dbReference type="NCBI Taxonomy" id="118154"/>
    <lineage>
        <taxon>Eukaryota</taxon>
        <taxon>Metazoa</taxon>
        <taxon>Chordata</taxon>
        <taxon>Craniata</taxon>
        <taxon>Vertebrata</taxon>
        <taxon>Euteleostomi</taxon>
        <taxon>Actinopterygii</taxon>
        <taxon>Neopterygii</taxon>
        <taxon>Teleostei</taxon>
        <taxon>Anguilliformes</taxon>
        <taxon>Synaphobranchidae</taxon>
        <taxon>Synaphobranchus</taxon>
    </lineage>
</organism>
<proteinExistence type="predicted"/>
<feature type="region of interest" description="Disordered" evidence="1">
    <location>
        <begin position="1"/>
        <end position="79"/>
    </location>
</feature>
<evidence type="ECO:0000313" key="3">
    <source>
        <dbReference type="Proteomes" id="UP001152622"/>
    </source>
</evidence>
<feature type="compositionally biased region" description="Low complexity" evidence="1">
    <location>
        <begin position="38"/>
        <end position="56"/>
    </location>
</feature>